<protein>
    <recommendedName>
        <fullName evidence="3">Gliding motility-associated C-terminal domain-containing protein</fullName>
    </recommendedName>
</protein>
<name>A0AA37SS74_9BACT</name>
<evidence type="ECO:0000313" key="2">
    <source>
        <dbReference type="Proteomes" id="UP001156666"/>
    </source>
</evidence>
<dbReference type="AlphaFoldDB" id="A0AA37SS74"/>
<dbReference type="Pfam" id="PF13585">
    <property type="entry name" value="CHU_C"/>
    <property type="match status" value="1"/>
</dbReference>
<comment type="caution">
    <text evidence="1">The sequence shown here is derived from an EMBL/GenBank/DDBJ whole genome shotgun (WGS) entry which is preliminary data.</text>
</comment>
<dbReference type="EMBL" id="BSOH01000021">
    <property type="protein sequence ID" value="GLR18654.1"/>
    <property type="molecule type" value="Genomic_DNA"/>
</dbReference>
<dbReference type="NCBIfam" id="TIGR04131">
    <property type="entry name" value="Bac_Flav_CTERM"/>
    <property type="match status" value="1"/>
</dbReference>
<dbReference type="Proteomes" id="UP001156666">
    <property type="component" value="Unassembled WGS sequence"/>
</dbReference>
<accession>A0AA37SS74</accession>
<proteinExistence type="predicted"/>
<evidence type="ECO:0000313" key="1">
    <source>
        <dbReference type="EMBL" id="GLR18654.1"/>
    </source>
</evidence>
<gene>
    <name evidence="1" type="ORF">GCM10007940_32700</name>
</gene>
<dbReference type="InterPro" id="IPR025667">
    <property type="entry name" value="SprB_repeat"/>
</dbReference>
<organism evidence="1 2">
    <name type="scientific">Portibacter lacus</name>
    <dbReference type="NCBI Taxonomy" id="1099794"/>
    <lineage>
        <taxon>Bacteria</taxon>
        <taxon>Pseudomonadati</taxon>
        <taxon>Bacteroidota</taxon>
        <taxon>Saprospiria</taxon>
        <taxon>Saprospirales</taxon>
        <taxon>Haliscomenobacteraceae</taxon>
        <taxon>Portibacter</taxon>
    </lineage>
</organism>
<reference evidence="1" key="2">
    <citation type="submission" date="2023-01" db="EMBL/GenBank/DDBJ databases">
        <title>Draft genome sequence of Portibacter lacus strain NBRC 108769.</title>
        <authorList>
            <person name="Sun Q."/>
            <person name="Mori K."/>
        </authorList>
    </citation>
    <scope>NUCLEOTIDE SEQUENCE</scope>
    <source>
        <strain evidence="1">NBRC 108769</strain>
    </source>
</reference>
<dbReference type="Pfam" id="PF13573">
    <property type="entry name" value="SprB"/>
    <property type="match status" value="1"/>
</dbReference>
<dbReference type="InterPro" id="IPR026341">
    <property type="entry name" value="T9SS_type_B"/>
</dbReference>
<keyword evidence="2" id="KW-1185">Reference proteome</keyword>
<evidence type="ECO:0008006" key="3">
    <source>
        <dbReference type="Google" id="ProtNLM"/>
    </source>
</evidence>
<reference evidence="1" key="1">
    <citation type="journal article" date="2014" name="Int. J. Syst. Evol. Microbiol.">
        <title>Complete genome sequence of Corynebacterium casei LMG S-19264T (=DSM 44701T), isolated from a smear-ripened cheese.</title>
        <authorList>
            <consortium name="US DOE Joint Genome Institute (JGI-PGF)"/>
            <person name="Walter F."/>
            <person name="Albersmeier A."/>
            <person name="Kalinowski J."/>
            <person name="Ruckert C."/>
        </authorList>
    </citation>
    <scope>NUCLEOTIDE SEQUENCE</scope>
    <source>
        <strain evidence="1">NBRC 108769</strain>
    </source>
</reference>
<sequence length="614" mass="67972">MNKIYFFLFLVIGFSLNGQNICSGNLGENIFTIGDFGSGSAAIIQMDPEIAPGYIYSTNPPPNDGYYTITNNMNAPQWSGLWASWLRIQDNSDDPEGYMMVVNASYEPGIFYEETVEGLCENTLYEFSSDVINLINIGVTGHHEPNLSFLLDDVVQYSSGIVPQDAQWHKYGFTFTTGPDQTTVKLTLSNNAPGGIGNDLALDNISFRACGPSAFANAPEDLVVCSNELDPLEIIAETINDAAIQWQLFDSITGFWTDIIGENDVITYHSDFNPGAYNYRYLTAGNAANLQNEKCRVISDVATVTVLPIEFTVYDTICENLPYLFNDEPILEEGFYEATFVASSGCDSFVDLFLTHVPEPELLFDHLLLDPLCFGDNTGAIEISNISGGNGPYEILLNEVDVENRIEGLGSGIYNIVVQDKFLCQSAREVSLEDPEEFRLSLGNDTTVNFGTIFNFDIASNYDIASGGWQGNELECMTCVQNSAQPFESGRYIFEGVNELGCQAVDSILLQVNELGDLFYKPNIFSPNDDGFNDVFQILSSSQAIREVNFFKVYDRLGNIVYSTQNRMFQSEEYGWDGRINGSPASVGTYTYLYLLTLINDAELTVSGDVTLIR</sequence>